<dbReference type="GeneID" id="95762128"/>
<evidence type="ECO:0000256" key="2">
    <source>
        <dbReference type="SAM" id="SignalP"/>
    </source>
</evidence>
<name>A0A9W6FIZ5_XANFL</name>
<dbReference type="GO" id="GO:0019808">
    <property type="term" value="F:polyamine binding"/>
    <property type="evidence" value="ECO:0007669"/>
    <property type="project" value="InterPro"/>
</dbReference>
<dbReference type="PRINTS" id="PR00909">
    <property type="entry name" value="SPERMDNBNDNG"/>
</dbReference>
<organism evidence="3 5">
    <name type="scientific">Xanthobacter flavus</name>
    <dbReference type="NCBI Taxonomy" id="281"/>
    <lineage>
        <taxon>Bacteria</taxon>
        <taxon>Pseudomonadati</taxon>
        <taxon>Pseudomonadota</taxon>
        <taxon>Alphaproteobacteria</taxon>
        <taxon>Hyphomicrobiales</taxon>
        <taxon>Xanthobacteraceae</taxon>
        <taxon>Xanthobacter</taxon>
    </lineage>
</organism>
<dbReference type="Gene3D" id="3.40.190.10">
    <property type="entry name" value="Periplasmic binding protein-like II"/>
    <property type="match status" value="2"/>
</dbReference>
<dbReference type="RefSeq" id="WP_229646637.1">
    <property type="nucleotide sequence ID" value="NZ_BSDO01000001.1"/>
</dbReference>
<keyword evidence="6" id="KW-1185">Reference proteome</keyword>
<evidence type="ECO:0000313" key="3">
    <source>
        <dbReference type="EMBL" id="GLI21660.1"/>
    </source>
</evidence>
<protein>
    <submittedName>
        <fullName evidence="3">ABC transporter substrate-binding protein</fullName>
    </submittedName>
    <submittedName>
        <fullName evidence="4">Spermidine/putrescine transport system substrate-binding protein</fullName>
    </submittedName>
</protein>
<dbReference type="Pfam" id="PF13343">
    <property type="entry name" value="SBP_bac_6"/>
    <property type="match status" value="1"/>
</dbReference>
<feature type="chain" id="PRO_5040783836" evidence="2">
    <location>
        <begin position="30"/>
        <end position="348"/>
    </location>
</feature>
<dbReference type="GO" id="GO:0030288">
    <property type="term" value="C:outer membrane-bounded periplasmic space"/>
    <property type="evidence" value="ECO:0007669"/>
    <property type="project" value="TreeGrafter"/>
</dbReference>
<evidence type="ECO:0000313" key="4">
    <source>
        <dbReference type="EMBL" id="MDR6333384.1"/>
    </source>
</evidence>
<feature type="signal peptide" evidence="2">
    <location>
        <begin position="1"/>
        <end position="29"/>
    </location>
</feature>
<dbReference type="PANTHER" id="PTHR30006:SF2">
    <property type="entry name" value="ABC TRANSPORTER SUBSTRATE-BINDING PROTEIN"/>
    <property type="match status" value="1"/>
</dbReference>
<dbReference type="EMBL" id="BSDO01000001">
    <property type="protein sequence ID" value="GLI21660.1"/>
    <property type="molecule type" value="Genomic_DNA"/>
</dbReference>
<evidence type="ECO:0000256" key="1">
    <source>
        <dbReference type="ARBA" id="ARBA00022729"/>
    </source>
</evidence>
<dbReference type="GO" id="GO:0015888">
    <property type="term" value="P:thiamine transport"/>
    <property type="evidence" value="ECO:0007669"/>
    <property type="project" value="TreeGrafter"/>
</dbReference>
<evidence type="ECO:0000313" key="6">
    <source>
        <dbReference type="Proteomes" id="UP001245370"/>
    </source>
</evidence>
<dbReference type="CDD" id="cd13589">
    <property type="entry name" value="PBP2_polyamine_RpCGA009"/>
    <property type="match status" value="1"/>
</dbReference>
<dbReference type="InterPro" id="IPR006311">
    <property type="entry name" value="TAT_signal"/>
</dbReference>
<dbReference type="PROSITE" id="PS51318">
    <property type="entry name" value="TAT"/>
    <property type="match status" value="1"/>
</dbReference>
<dbReference type="AlphaFoldDB" id="A0A9W6FIZ5"/>
<dbReference type="Proteomes" id="UP001245370">
    <property type="component" value="Unassembled WGS sequence"/>
</dbReference>
<dbReference type="GO" id="GO:0030976">
    <property type="term" value="F:thiamine pyrophosphate binding"/>
    <property type="evidence" value="ECO:0007669"/>
    <property type="project" value="TreeGrafter"/>
</dbReference>
<evidence type="ECO:0000313" key="5">
    <source>
        <dbReference type="Proteomes" id="UP001144397"/>
    </source>
</evidence>
<proteinExistence type="predicted"/>
<keyword evidence="1 2" id="KW-0732">Signal</keyword>
<comment type="caution">
    <text evidence="3">The sequence shown here is derived from an EMBL/GenBank/DDBJ whole genome shotgun (WGS) entry which is preliminary data.</text>
</comment>
<reference evidence="3" key="1">
    <citation type="submission" date="2022-12" db="EMBL/GenBank/DDBJ databases">
        <title>Reference genome sequencing for broad-spectrum identification of bacterial and archaeal isolates by mass spectrometry.</title>
        <authorList>
            <person name="Sekiguchi Y."/>
            <person name="Tourlousse D.M."/>
        </authorList>
    </citation>
    <scope>NUCLEOTIDE SEQUENCE</scope>
    <source>
        <strain evidence="3">301</strain>
    </source>
</reference>
<dbReference type="GO" id="GO:0030975">
    <property type="term" value="F:thiamine binding"/>
    <property type="evidence" value="ECO:0007669"/>
    <property type="project" value="TreeGrafter"/>
</dbReference>
<dbReference type="SUPFAM" id="SSF53850">
    <property type="entry name" value="Periplasmic binding protein-like II"/>
    <property type="match status" value="1"/>
</dbReference>
<reference evidence="4 6" key="2">
    <citation type="submission" date="2023-07" db="EMBL/GenBank/DDBJ databases">
        <title>Genomic Encyclopedia of Type Strains, Phase IV (KMG-IV): sequencing the most valuable type-strain genomes for metagenomic binning, comparative biology and taxonomic classification.</title>
        <authorList>
            <person name="Goeker M."/>
        </authorList>
    </citation>
    <scope>NUCLEOTIDE SEQUENCE [LARGE SCALE GENOMIC DNA]</scope>
    <source>
        <strain evidence="4 6">DSM 338</strain>
    </source>
</reference>
<dbReference type="PANTHER" id="PTHR30006">
    <property type="entry name" value="THIAMINE-BINDING PERIPLASMIC PROTEIN-RELATED"/>
    <property type="match status" value="1"/>
</dbReference>
<dbReference type="GO" id="GO:0015846">
    <property type="term" value="P:polyamine transport"/>
    <property type="evidence" value="ECO:0007669"/>
    <property type="project" value="InterPro"/>
</dbReference>
<dbReference type="Proteomes" id="UP001144397">
    <property type="component" value="Unassembled WGS sequence"/>
</dbReference>
<dbReference type="EMBL" id="JAVDPY010000002">
    <property type="protein sequence ID" value="MDR6333384.1"/>
    <property type="molecule type" value="Genomic_DNA"/>
</dbReference>
<sequence>MTFEMSRRAFLATATAAAGLAFAPRGAFAADELVAATFGGTWANVQKQILAPYFVKRTGASVVQSPMLATEQIAKLTAAKGNQPPFDVAMLDEGPALEAIDAGLIAKYDPAKSPNFAALNPKFQGAYGPAITMQAIGIAYNPKTVKTPPTSWDDLWKPEYKGRVGITSLASTLGLAFLLDINRLAGGTEANMEPGFKKLKTLLPNLAAVSANFGAHGALFQQGEIDIGVQNFNFAEELKAKGVPIEFVRVDTGTPAWKTTMHIVAGALKPELAYAYVDSQISPDVQSEMQKSPWNVIPTSSKVPYAGLVAEKIAKTPADLDKMVFFDWAKVNQNRAAWTQQFNRDIRV</sequence>
<dbReference type="InterPro" id="IPR001188">
    <property type="entry name" value="Sperm_putr-bd"/>
</dbReference>
<gene>
    <name evidence="4" type="ORF">GGQ86_001848</name>
    <name evidence="3" type="ORF">XFLAVUS301_13340</name>
</gene>
<accession>A0A9W6FIZ5</accession>